<protein>
    <recommendedName>
        <fullName evidence="2">Probable 26S proteasome regulatory subunit p27</fullName>
    </recommendedName>
</protein>
<reference evidence="4 5" key="1">
    <citation type="journal article" date="2011" name="Proc. Natl. Acad. Sci. U.S.A.">
        <title>Comparative genomics of xylose-fermenting fungi for enhanced biofuel production.</title>
        <authorList>
            <person name="Wohlbach D.J."/>
            <person name="Kuo A."/>
            <person name="Sato T.K."/>
            <person name="Potts K.M."/>
            <person name="Salamov A.A."/>
            <person name="LaButti K.M."/>
            <person name="Sun H."/>
            <person name="Clum A."/>
            <person name="Pangilinan J.L."/>
            <person name="Lindquist E.A."/>
            <person name="Lucas S."/>
            <person name="Lapidus A."/>
            <person name="Jin M."/>
            <person name="Gunawan C."/>
            <person name="Balan V."/>
            <person name="Dale B.E."/>
            <person name="Jeffries T.W."/>
            <person name="Zinkel R."/>
            <person name="Barry K.W."/>
            <person name="Grigoriev I.V."/>
            <person name="Gasch A.P."/>
        </authorList>
    </citation>
    <scope>NUCLEOTIDE SEQUENCE [LARGE SCALE GENOMIC DNA]</scope>
    <source>
        <strain evidence="5">ATCC 10573 / BCRC 21748 / CBS 615 / JCM 9827 / NBRC 10315 / NRRL Y-1498 / VKM Y-70</strain>
    </source>
</reference>
<feature type="domain" description="Nas2 N-terminal" evidence="3">
    <location>
        <begin position="34"/>
        <end position="112"/>
    </location>
</feature>
<dbReference type="KEGG" id="cten:18250791"/>
<organism evidence="5">
    <name type="scientific">Candida tenuis (strain ATCC 10573 / BCRC 21748 / CBS 615 / JCM 9827 / NBRC 10315 / NRRL Y-1498 / VKM Y-70)</name>
    <name type="common">Yeast</name>
    <name type="synonym">Yamadazyma tenuis</name>
    <dbReference type="NCBI Taxonomy" id="590646"/>
    <lineage>
        <taxon>Eukaryota</taxon>
        <taxon>Fungi</taxon>
        <taxon>Dikarya</taxon>
        <taxon>Ascomycota</taxon>
        <taxon>Saccharomycotina</taxon>
        <taxon>Pichiomycetes</taxon>
        <taxon>Debaryomycetaceae</taxon>
        <taxon>Yamadazyma</taxon>
    </lineage>
</organism>
<dbReference type="InterPro" id="IPR036034">
    <property type="entry name" value="PDZ_sf"/>
</dbReference>
<dbReference type="EMBL" id="GL996527">
    <property type="protein sequence ID" value="EGV61392.1"/>
    <property type="molecule type" value="Genomic_DNA"/>
</dbReference>
<dbReference type="eggNOG" id="KOG3129">
    <property type="taxonomic scope" value="Eukaryota"/>
</dbReference>
<dbReference type="GO" id="GO:0070682">
    <property type="term" value="P:proteasome regulatory particle assembly"/>
    <property type="evidence" value="ECO:0007669"/>
    <property type="project" value="InterPro"/>
</dbReference>
<dbReference type="Gene3D" id="6.10.140.1710">
    <property type="match status" value="1"/>
</dbReference>
<evidence type="ECO:0000256" key="2">
    <source>
        <dbReference type="ARBA" id="ARBA00068021"/>
    </source>
</evidence>
<keyword evidence="4" id="KW-0647">Proteasome</keyword>
<dbReference type="Gene3D" id="2.30.42.10">
    <property type="match status" value="1"/>
</dbReference>
<accession>G3BAA4</accession>
<dbReference type="SUPFAM" id="SSF50156">
    <property type="entry name" value="PDZ domain-like"/>
    <property type="match status" value="1"/>
</dbReference>
<evidence type="ECO:0000256" key="1">
    <source>
        <dbReference type="ARBA" id="ARBA00023186"/>
    </source>
</evidence>
<dbReference type="InterPro" id="IPR040815">
    <property type="entry name" value="Nas2_N"/>
</dbReference>
<evidence type="ECO:0000313" key="4">
    <source>
        <dbReference type="EMBL" id="EGV61392.1"/>
    </source>
</evidence>
<evidence type="ECO:0000259" key="3">
    <source>
        <dbReference type="Pfam" id="PF18265"/>
    </source>
</evidence>
<dbReference type="PANTHER" id="PTHR12651:SF1">
    <property type="entry name" value="26S PROTEASOME NON-ATPASE REGULATORY SUBUNIT 9"/>
    <property type="match status" value="1"/>
</dbReference>
<name>G3BAA4_CANTC</name>
<keyword evidence="1" id="KW-0143">Chaperone</keyword>
<dbReference type="FunFam" id="2.30.42.10:FF:000107">
    <property type="entry name" value="26S proteasome non-ATPase regulatory subunit 9"/>
    <property type="match status" value="1"/>
</dbReference>
<dbReference type="GeneID" id="18250791"/>
<dbReference type="GO" id="GO:0005634">
    <property type="term" value="C:nucleus"/>
    <property type="evidence" value="ECO:0007669"/>
    <property type="project" value="TreeGrafter"/>
</dbReference>
<dbReference type="HOGENOM" id="CLU_073146_0_0_1"/>
<dbReference type="GO" id="GO:0000502">
    <property type="term" value="C:proteasome complex"/>
    <property type="evidence" value="ECO:0007669"/>
    <property type="project" value="UniProtKB-KW"/>
</dbReference>
<dbReference type="PANTHER" id="PTHR12651">
    <property type="entry name" value="26S PROTEASOME NON-ATPASE REGULATORY SUBUNIT 9"/>
    <property type="match status" value="1"/>
</dbReference>
<dbReference type="GO" id="GO:0005737">
    <property type="term" value="C:cytoplasm"/>
    <property type="evidence" value="ECO:0007669"/>
    <property type="project" value="TreeGrafter"/>
</dbReference>
<dbReference type="Proteomes" id="UP000000707">
    <property type="component" value="Unassembled WGS sequence"/>
</dbReference>
<evidence type="ECO:0000313" key="5">
    <source>
        <dbReference type="Proteomes" id="UP000000707"/>
    </source>
</evidence>
<dbReference type="AlphaFoldDB" id="G3BAA4"/>
<dbReference type="Pfam" id="PF18265">
    <property type="entry name" value="Nas2_N"/>
    <property type="match status" value="1"/>
</dbReference>
<dbReference type="InterPro" id="IPR035269">
    <property type="entry name" value="PSMD9"/>
</dbReference>
<proteinExistence type="predicted"/>
<keyword evidence="5" id="KW-1185">Reference proteome</keyword>
<dbReference type="STRING" id="590646.G3BAA4"/>
<dbReference type="OrthoDB" id="72325at2759"/>
<gene>
    <name evidence="4" type="ORF">CANTEDRAFT_98636</name>
</gene>
<sequence>MTLEKDSFEGLMSSLNLDSDKFTTYKVHDDLNYQQLSLIKKELENQLSALFDILATNFAAEMSTPLVTPDGFPRDDIDVVGIRLVRVRIIRLRNDHKRVLAMIESKLQDQFKAVDSSAIEQKTSTIQSSVPFAVIEDVLENSPADRAGLQKRDRIVVFGGDIHAGNHNKLASVVARVQTSIDTPVDVRVLRAESVVELQLVPSNSWNGRGLLGCKIVPL</sequence>